<comment type="caution">
    <text evidence="2">The sequence shown here is derived from an EMBL/GenBank/DDBJ whole genome shotgun (WGS) entry which is preliminary data.</text>
</comment>
<gene>
    <name evidence="2" type="ORF">Tci_559133</name>
</gene>
<proteinExistence type="predicted"/>
<dbReference type="AlphaFoldDB" id="A0A699IUK3"/>
<reference evidence="2" key="1">
    <citation type="journal article" date="2019" name="Sci. Rep.">
        <title>Draft genome of Tanacetum cinerariifolium, the natural source of mosquito coil.</title>
        <authorList>
            <person name="Yamashiro T."/>
            <person name="Shiraishi A."/>
            <person name="Satake H."/>
            <person name="Nakayama K."/>
        </authorList>
    </citation>
    <scope>NUCLEOTIDE SEQUENCE</scope>
</reference>
<dbReference type="EMBL" id="BKCJ010335247">
    <property type="protein sequence ID" value="GEZ87160.1"/>
    <property type="molecule type" value="Genomic_DNA"/>
</dbReference>
<evidence type="ECO:0000256" key="1">
    <source>
        <dbReference type="SAM" id="Coils"/>
    </source>
</evidence>
<name>A0A699IUK3_TANCI</name>
<organism evidence="2">
    <name type="scientific">Tanacetum cinerariifolium</name>
    <name type="common">Dalmatian daisy</name>
    <name type="synonym">Chrysanthemum cinerariifolium</name>
    <dbReference type="NCBI Taxonomy" id="118510"/>
    <lineage>
        <taxon>Eukaryota</taxon>
        <taxon>Viridiplantae</taxon>
        <taxon>Streptophyta</taxon>
        <taxon>Embryophyta</taxon>
        <taxon>Tracheophyta</taxon>
        <taxon>Spermatophyta</taxon>
        <taxon>Magnoliopsida</taxon>
        <taxon>eudicotyledons</taxon>
        <taxon>Gunneridae</taxon>
        <taxon>Pentapetalae</taxon>
        <taxon>asterids</taxon>
        <taxon>campanulids</taxon>
        <taxon>Asterales</taxon>
        <taxon>Asteraceae</taxon>
        <taxon>Asteroideae</taxon>
        <taxon>Anthemideae</taxon>
        <taxon>Anthemidinae</taxon>
        <taxon>Tanacetum</taxon>
    </lineage>
</organism>
<feature type="coiled-coil region" evidence="1">
    <location>
        <begin position="234"/>
        <end position="261"/>
    </location>
</feature>
<evidence type="ECO:0000313" key="2">
    <source>
        <dbReference type="EMBL" id="GEZ87160.1"/>
    </source>
</evidence>
<keyword evidence="1" id="KW-0175">Coiled coil</keyword>
<feature type="non-terminal residue" evidence="2">
    <location>
        <position position="1"/>
    </location>
</feature>
<accession>A0A699IUK3</accession>
<protein>
    <submittedName>
        <fullName evidence="2">Uncharacterized protein</fullName>
    </submittedName>
</protein>
<sequence length="418" mass="47779">KNKYVDTPRYKNDNQSGQFGNQRIVTVIGARETVGKQADLLEDMDEEVDEQELEAHYSYMAKIQEVLQADSDITVEPLTETDQNTKECHDERDALANLIANLTLDTEENKKILKQLKKANTSLTYELEKHKGKEIVKPITPPSASEFDENSVSVQTEQADLLEDMDEEVDKQELEAHYSYMAKIQEVLQADSDTTVEPLTETDQNTKECHDERDALANLIANLTLDTEENKKILKQLKKANTSLTHELEKYQINLEETTKALGETTSSQDSCLIALQNKQTELEKYIAFNDRIVYYDKLQTMLNGTLGLLAQKDIDIKEGLNTKAYEILVVKQKHDELVKQSLLTKSNKKGLLKEKSHVIKDLQVKEDKDIDKMILMEKQLKFLNEIVYKRNQSIQTIHVLAPKGSTYNGRPNFPNPM</sequence>